<keyword evidence="3" id="KW-1185">Reference proteome</keyword>
<name>A0A319DXG0_ASPSB</name>
<dbReference type="AlphaFoldDB" id="A0A319DXG0"/>
<gene>
    <name evidence="2" type="ORF">BO78DRAFT_376930</name>
</gene>
<organism evidence="2 3">
    <name type="scientific">Aspergillus sclerotiicarbonarius (strain CBS 121057 / IBT 28362)</name>
    <dbReference type="NCBI Taxonomy" id="1448318"/>
    <lineage>
        <taxon>Eukaryota</taxon>
        <taxon>Fungi</taxon>
        <taxon>Dikarya</taxon>
        <taxon>Ascomycota</taxon>
        <taxon>Pezizomycotina</taxon>
        <taxon>Eurotiomycetes</taxon>
        <taxon>Eurotiomycetidae</taxon>
        <taxon>Eurotiales</taxon>
        <taxon>Aspergillaceae</taxon>
        <taxon>Aspergillus</taxon>
        <taxon>Aspergillus subgen. Circumdati</taxon>
    </lineage>
</organism>
<dbReference type="Proteomes" id="UP000248423">
    <property type="component" value="Unassembled WGS sequence"/>
</dbReference>
<dbReference type="Pfam" id="PF01636">
    <property type="entry name" value="APH"/>
    <property type="match status" value="1"/>
</dbReference>
<protein>
    <submittedName>
        <fullName evidence="2">Phosphotransferase enzyme family protein</fullName>
    </submittedName>
</protein>
<dbReference type="InterPro" id="IPR002575">
    <property type="entry name" value="Aminoglycoside_PTrfase"/>
</dbReference>
<dbReference type="GO" id="GO:0016740">
    <property type="term" value="F:transferase activity"/>
    <property type="evidence" value="ECO:0007669"/>
    <property type="project" value="UniProtKB-KW"/>
</dbReference>
<evidence type="ECO:0000313" key="2">
    <source>
        <dbReference type="EMBL" id="PYI02492.1"/>
    </source>
</evidence>
<evidence type="ECO:0000313" key="3">
    <source>
        <dbReference type="Proteomes" id="UP000248423"/>
    </source>
</evidence>
<dbReference type="PANTHER" id="PTHR21310:SF37">
    <property type="entry name" value="AMINOGLYCOSIDE PHOSPHOTRANSFERASE DOMAIN-CONTAINING PROTEIN"/>
    <property type="match status" value="1"/>
</dbReference>
<reference evidence="2 3" key="1">
    <citation type="submission" date="2018-02" db="EMBL/GenBank/DDBJ databases">
        <title>The genomes of Aspergillus section Nigri reveals drivers in fungal speciation.</title>
        <authorList>
            <consortium name="DOE Joint Genome Institute"/>
            <person name="Vesth T.C."/>
            <person name="Nybo J."/>
            <person name="Theobald S."/>
            <person name="Brandl J."/>
            <person name="Frisvad J.C."/>
            <person name="Nielsen K.F."/>
            <person name="Lyhne E.K."/>
            <person name="Kogle M.E."/>
            <person name="Kuo A."/>
            <person name="Riley R."/>
            <person name="Clum A."/>
            <person name="Nolan M."/>
            <person name="Lipzen A."/>
            <person name="Salamov A."/>
            <person name="Henrissat B."/>
            <person name="Wiebenga A."/>
            <person name="De vries R.P."/>
            <person name="Grigoriev I.V."/>
            <person name="Mortensen U.H."/>
            <person name="Andersen M.R."/>
            <person name="Baker S.E."/>
        </authorList>
    </citation>
    <scope>NUCLEOTIDE SEQUENCE [LARGE SCALE GENOMIC DNA]</scope>
    <source>
        <strain evidence="2 3">CBS 121057</strain>
    </source>
</reference>
<sequence>MEWDHLSEEYNDRLFAGWLRLLFQESPALPSRLASQHRGGTTQVTDVSEFTTGAYNICCTVSFDDGFRALVRFPILGRSRFRTEKTLNEASVMKFLCQHTTLPVPRLLGMGRWGGGPYLIMTFLEGTLLSKRLRNPTLDPPRVDPNVSDADIELAYRGMAQVMLELSKPTFSSIGALREESGAWKVIQRPLSLNMNELVRAGNLPPAIFGDKTFGTAGEYFQELATQQLLHLQYQRNDVVEDEQDCRKKYLARYLFRKIARDLYQDQPGPFHLYCDDLRPSNVLVSGPEFTTTGVIDWEFTYVAPAEFTYTAPWWLLFESPEAWEADLNAFLLRYTPRLQLFLGVLRSCETEQIQKGTMTESQRLSDHMAQSMDNGRFWFCLAARKSFMFDDIYWTFLDQRYFGPGSLEDRLCLLSQEERDELETLVSVKMQQVSEKRLDEHLSIDDVIDL</sequence>
<keyword evidence="2" id="KW-0808">Transferase</keyword>
<dbReference type="EMBL" id="KZ826394">
    <property type="protein sequence ID" value="PYI02492.1"/>
    <property type="molecule type" value="Genomic_DNA"/>
</dbReference>
<feature type="domain" description="Aminoglycoside phosphotransferase" evidence="1">
    <location>
        <begin position="83"/>
        <end position="335"/>
    </location>
</feature>
<dbReference type="PANTHER" id="PTHR21310">
    <property type="entry name" value="AMINOGLYCOSIDE PHOSPHOTRANSFERASE-RELATED-RELATED"/>
    <property type="match status" value="1"/>
</dbReference>
<dbReference type="Gene3D" id="3.90.1200.10">
    <property type="match status" value="1"/>
</dbReference>
<dbReference type="OrthoDB" id="5412996at2759"/>
<dbReference type="SUPFAM" id="SSF56112">
    <property type="entry name" value="Protein kinase-like (PK-like)"/>
    <property type="match status" value="1"/>
</dbReference>
<evidence type="ECO:0000259" key="1">
    <source>
        <dbReference type="Pfam" id="PF01636"/>
    </source>
</evidence>
<dbReference type="VEuPathDB" id="FungiDB:BO78DRAFT_376930"/>
<accession>A0A319DXG0</accession>
<dbReference type="InterPro" id="IPR011009">
    <property type="entry name" value="Kinase-like_dom_sf"/>
</dbReference>
<dbReference type="InterPro" id="IPR051678">
    <property type="entry name" value="AGP_Transferase"/>
</dbReference>
<proteinExistence type="predicted"/>
<dbReference type="STRING" id="1448318.A0A319DXG0"/>